<gene>
    <name evidence="4" type="ORF">B0I08_1079</name>
</gene>
<evidence type="ECO:0000313" key="4">
    <source>
        <dbReference type="EMBL" id="PRY67116.1"/>
    </source>
</evidence>
<organism evidence="4 5">
    <name type="scientific">Glaciihabitans tibetensis</name>
    <dbReference type="NCBI Taxonomy" id="1266600"/>
    <lineage>
        <taxon>Bacteria</taxon>
        <taxon>Bacillati</taxon>
        <taxon>Actinomycetota</taxon>
        <taxon>Actinomycetes</taxon>
        <taxon>Micrococcales</taxon>
        <taxon>Microbacteriaceae</taxon>
        <taxon>Glaciihabitans</taxon>
    </lineage>
</organism>
<evidence type="ECO:0008006" key="6">
    <source>
        <dbReference type="Google" id="ProtNLM"/>
    </source>
</evidence>
<dbReference type="PANTHER" id="PTHR44196">
    <property type="entry name" value="DEHYDROGENASE/REDUCTASE SDR FAMILY MEMBER 7B"/>
    <property type="match status" value="1"/>
</dbReference>
<comment type="caution">
    <text evidence="4">The sequence shown here is derived from an EMBL/GenBank/DDBJ whole genome shotgun (WGS) entry which is preliminary data.</text>
</comment>
<dbReference type="PIRSF" id="PIRSF000126">
    <property type="entry name" value="11-beta-HSD1"/>
    <property type="match status" value="1"/>
</dbReference>
<keyword evidence="5" id="KW-1185">Reference proteome</keyword>
<evidence type="ECO:0000256" key="1">
    <source>
        <dbReference type="ARBA" id="ARBA00006484"/>
    </source>
</evidence>
<evidence type="ECO:0000256" key="3">
    <source>
        <dbReference type="RuleBase" id="RU000363"/>
    </source>
</evidence>
<dbReference type="Proteomes" id="UP000237983">
    <property type="component" value="Unassembled WGS sequence"/>
</dbReference>
<dbReference type="EMBL" id="PVTL01000007">
    <property type="protein sequence ID" value="PRY67116.1"/>
    <property type="molecule type" value="Genomic_DNA"/>
</dbReference>
<dbReference type="SUPFAM" id="SSF51735">
    <property type="entry name" value="NAD(P)-binding Rossmann-fold domains"/>
    <property type="match status" value="1"/>
</dbReference>
<evidence type="ECO:0000256" key="2">
    <source>
        <dbReference type="ARBA" id="ARBA00023002"/>
    </source>
</evidence>
<dbReference type="PRINTS" id="PR00080">
    <property type="entry name" value="SDRFAMILY"/>
</dbReference>
<dbReference type="InterPro" id="IPR002347">
    <property type="entry name" value="SDR_fam"/>
</dbReference>
<dbReference type="GO" id="GO:0016491">
    <property type="term" value="F:oxidoreductase activity"/>
    <property type="evidence" value="ECO:0007669"/>
    <property type="project" value="UniProtKB-KW"/>
</dbReference>
<sequence length="268" mass="28608">MLSAAYPNRMVVAFVTGGTSGIGAAFARQLAGEGYDLVLVARGAERLAEMATELRALGRTVETIEADLADRDAVARLAARLEDPTRPVDLVVNNAGFGMHTSLIDADVSEHDRGFEVMCRAVLVLSGAAARGMLPRGAGNIINVSSTAGFITMGSYSAIKAWVTSFTEGLAVELRGTGIVVTALCPGWVRTEFHERAGIGASSIPNLMWLDAEQLVTACLRDVKRGKMISIPTVRYRALIWMARHAPRSAIRSFSSAISSSRRKATAR</sequence>
<keyword evidence="2" id="KW-0560">Oxidoreductase</keyword>
<dbReference type="Pfam" id="PF00106">
    <property type="entry name" value="adh_short"/>
    <property type="match status" value="1"/>
</dbReference>
<protein>
    <recommendedName>
        <fullName evidence="6">Short-subunit dehydrogenase</fullName>
    </recommendedName>
</protein>
<reference evidence="4 5" key="1">
    <citation type="submission" date="2018-03" db="EMBL/GenBank/DDBJ databases">
        <title>Genomic Encyclopedia of Type Strains, Phase III (KMG-III): the genomes of soil and plant-associated and newly described type strains.</title>
        <authorList>
            <person name="Whitman W."/>
        </authorList>
    </citation>
    <scope>NUCLEOTIDE SEQUENCE [LARGE SCALE GENOMIC DNA]</scope>
    <source>
        <strain evidence="4 5">CGMCC 1.12484</strain>
    </source>
</reference>
<dbReference type="CDD" id="cd05233">
    <property type="entry name" value="SDR_c"/>
    <property type="match status" value="1"/>
</dbReference>
<evidence type="ECO:0000313" key="5">
    <source>
        <dbReference type="Proteomes" id="UP000237983"/>
    </source>
</evidence>
<dbReference type="GO" id="GO:0016020">
    <property type="term" value="C:membrane"/>
    <property type="evidence" value="ECO:0007669"/>
    <property type="project" value="TreeGrafter"/>
</dbReference>
<comment type="similarity">
    <text evidence="1 3">Belongs to the short-chain dehydrogenases/reductases (SDR) family.</text>
</comment>
<proteinExistence type="inferred from homology"/>
<dbReference type="PRINTS" id="PR00081">
    <property type="entry name" value="GDHRDH"/>
</dbReference>
<dbReference type="InterPro" id="IPR036291">
    <property type="entry name" value="NAD(P)-bd_dom_sf"/>
</dbReference>
<name>A0A2T0VA93_9MICO</name>
<dbReference type="AlphaFoldDB" id="A0A2T0VA93"/>
<accession>A0A2T0VA93</accession>
<dbReference type="Gene3D" id="3.40.50.720">
    <property type="entry name" value="NAD(P)-binding Rossmann-like Domain"/>
    <property type="match status" value="1"/>
</dbReference>
<dbReference type="PANTHER" id="PTHR44196:SF2">
    <property type="entry name" value="SHORT-CHAIN DEHYDROGENASE-RELATED"/>
    <property type="match status" value="1"/>
</dbReference>